<feature type="binding site" evidence="2">
    <location>
        <position position="89"/>
    </location>
    <ligand>
        <name>prephenate</name>
        <dbReference type="ChEBI" id="CHEBI:29934"/>
    </ligand>
</feature>
<evidence type="ECO:0000256" key="1">
    <source>
        <dbReference type="NCBIfam" id="TIGR01796"/>
    </source>
</evidence>
<evidence type="ECO:0000313" key="5">
    <source>
        <dbReference type="Proteomes" id="UP001304125"/>
    </source>
</evidence>
<dbReference type="Pfam" id="PF07736">
    <property type="entry name" value="CM_1"/>
    <property type="match status" value="1"/>
</dbReference>
<keyword evidence="5" id="KW-1185">Reference proteome</keyword>
<evidence type="ECO:0000313" key="4">
    <source>
        <dbReference type="EMBL" id="WNM25911.1"/>
    </source>
</evidence>
<dbReference type="InterPro" id="IPR008243">
    <property type="entry name" value="Chorismate_mutase_AroH"/>
</dbReference>
<proteinExistence type="predicted"/>
<keyword evidence="3 4" id="KW-0413">Isomerase</keyword>
<dbReference type="PANTHER" id="PTHR21164:SF0">
    <property type="entry name" value="CHORISMATE MUTASE AROH"/>
    <property type="match status" value="1"/>
</dbReference>
<dbReference type="InterPro" id="IPR035959">
    <property type="entry name" value="RutC-like_sf"/>
</dbReference>
<feature type="binding site" evidence="2">
    <location>
        <position position="7"/>
    </location>
    <ligand>
        <name>prephenate</name>
        <dbReference type="ChEBI" id="CHEBI:29934"/>
    </ligand>
</feature>
<dbReference type="GO" id="GO:0046417">
    <property type="term" value="P:chorismate metabolic process"/>
    <property type="evidence" value="ECO:0007669"/>
    <property type="project" value="TreeGrafter"/>
</dbReference>
<dbReference type="Proteomes" id="UP001304125">
    <property type="component" value="Chromosome"/>
</dbReference>
<reference evidence="4 5" key="1">
    <citation type="submission" date="2023-09" db="EMBL/GenBank/DDBJ databases">
        <title>Demequina sp. a novel bacteria isolated from Capsicum annuum.</title>
        <authorList>
            <person name="Humaira Z."/>
            <person name="Lee J."/>
            <person name="Cho D."/>
        </authorList>
    </citation>
    <scope>NUCLEOTIDE SEQUENCE [LARGE SCALE GENOMIC DNA]</scope>
    <source>
        <strain evidence="4 5">OYTSA14</strain>
    </source>
</reference>
<name>A0AA96F882_9MICO</name>
<dbReference type="EMBL" id="CP134879">
    <property type="protein sequence ID" value="WNM25911.1"/>
    <property type="molecule type" value="Genomic_DNA"/>
</dbReference>
<dbReference type="GO" id="GO:0008652">
    <property type="term" value="P:amino acid biosynthetic process"/>
    <property type="evidence" value="ECO:0007669"/>
    <property type="project" value="UniProtKB-UniRule"/>
</dbReference>
<dbReference type="NCBIfam" id="TIGR01796">
    <property type="entry name" value="CM_mono_aroH"/>
    <property type="match status" value="1"/>
</dbReference>
<dbReference type="GO" id="GO:0004106">
    <property type="term" value="F:chorismate mutase activity"/>
    <property type="evidence" value="ECO:0007669"/>
    <property type="project" value="UniProtKB-UniRule"/>
</dbReference>
<dbReference type="EC" id="5.4.99.5" evidence="1 3"/>
<dbReference type="RefSeq" id="WP_313501588.1">
    <property type="nucleotide sequence ID" value="NZ_CP134879.1"/>
</dbReference>
<dbReference type="PROSITE" id="PS51167">
    <property type="entry name" value="CHORISMATE_MUT_1"/>
    <property type="match status" value="1"/>
</dbReference>
<dbReference type="AlphaFoldDB" id="A0AA96F882"/>
<evidence type="ECO:0000256" key="2">
    <source>
        <dbReference type="PIRSR" id="PIRSR005965-1"/>
    </source>
</evidence>
<dbReference type="SUPFAM" id="SSF55298">
    <property type="entry name" value="YjgF-like"/>
    <property type="match status" value="1"/>
</dbReference>
<organism evidence="4 5">
    <name type="scientific">Demequina capsici</name>
    <dbReference type="NCBI Taxonomy" id="3075620"/>
    <lineage>
        <taxon>Bacteria</taxon>
        <taxon>Bacillati</taxon>
        <taxon>Actinomycetota</taxon>
        <taxon>Actinomycetes</taxon>
        <taxon>Micrococcales</taxon>
        <taxon>Demequinaceae</taxon>
        <taxon>Demequina</taxon>
    </lineage>
</organism>
<sequence>MTVRAIRGAISLDVDERSHLHERTRELVAALMEQNSLTTDDVISAIFTVTPDIVSDFPAAAAREMGFGAVPLMCAQEIPVPGALPRIVRVMMHAEMNVPRDAVVHVYLRDAVALRRDLAQ</sequence>
<keyword evidence="2 3" id="KW-0057">Aromatic amino acid biosynthesis</keyword>
<keyword evidence="2 3" id="KW-0028">Amino-acid biosynthesis</keyword>
<dbReference type="PANTHER" id="PTHR21164">
    <property type="entry name" value="CHORISMATE MUTASE"/>
    <property type="match status" value="1"/>
</dbReference>
<evidence type="ECO:0000256" key="3">
    <source>
        <dbReference type="PROSITE-ProRule" id="PRU00514"/>
    </source>
</evidence>
<gene>
    <name evidence="4" type="primary">aroH</name>
    <name evidence="4" type="ORF">RN606_07100</name>
</gene>
<feature type="binding site" evidence="2">
    <location>
        <position position="107"/>
    </location>
    <ligand>
        <name>prephenate</name>
        <dbReference type="ChEBI" id="CHEBI:29934"/>
    </ligand>
</feature>
<dbReference type="Gene3D" id="3.30.1330.40">
    <property type="entry name" value="RutC-like"/>
    <property type="match status" value="1"/>
</dbReference>
<dbReference type="CDD" id="cd02185">
    <property type="entry name" value="AroH"/>
    <property type="match status" value="1"/>
</dbReference>
<dbReference type="PIRSF" id="PIRSF005965">
    <property type="entry name" value="Chor_mut_AroH"/>
    <property type="match status" value="1"/>
</dbReference>
<comment type="catalytic activity">
    <reaction evidence="3">
        <text>chorismate = prephenate</text>
        <dbReference type="Rhea" id="RHEA:13897"/>
        <dbReference type="ChEBI" id="CHEBI:29748"/>
        <dbReference type="ChEBI" id="CHEBI:29934"/>
        <dbReference type="EC" id="5.4.99.5"/>
    </reaction>
</comment>
<protein>
    <recommendedName>
        <fullName evidence="1 3">chorismate mutase</fullName>
        <ecNumber evidence="1 3">5.4.99.5</ecNumber>
    </recommendedName>
</protein>
<dbReference type="GO" id="GO:0009073">
    <property type="term" value="P:aromatic amino acid family biosynthetic process"/>
    <property type="evidence" value="ECO:0007669"/>
    <property type="project" value="UniProtKB-UniRule"/>
</dbReference>
<accession>A0AA96F882</accession>